<evidence type="ECO:0000313" key="3">
    <source>
        <dbReference type="Proteomes" id="UP000277212"/>
    </source>
</evidence>
<dbReference type="PANTHER" id="PTHR36448">
    <property type="entry name" value="BLR7373 PROTEIN"/>
    <property type="match status" value="1"/>
</dbReference>
<dbReference type="SUPFAM" id="SSF51182">
    <property type="entry name" value="RmlC-like cupins"/>
    <property type="match status" value="1"/>
</dbReference>
<dbReference type="EMBL" id="NKUJ01000100">
    <property type="protein sequence ID" value="RMJ13777.1"/>
    <property type="molecule type" value="Genomic_DNA"/>
</dbReference>
<dbReference type="InterPro" id="IPR006045">
    <property type="entry name" value="Cupin_1"/>
</dbReference>
<dbReference type="CDD" id="cd02219">
    <property type="entry name" value="cupin_YjlB-like"/>
    <property type="match status" value="1"/>
</dbReference>
<proteinExistence type="predicted"/>
<dbReference type="Proteomes" id="UP000277212">
    <property type="component" value="Unassembled WGS sequence"/>
</dbReference>
<name>A0A3M2S891_9HYPO</name>
<dbReference type="InterPro" id="IPR014710">
    <property type="entry name" value="RmlC-like_jellyroll"/>
</dbReference>
<comment type="caution">
    <text evidence="2">The sequence shown here is derived from an EMBL/GenBank/DDBJ whole genome shotgun (WGS) entry which is preliminary data.</text>
</comment>
<reference evidence="2 3" key="1">
    <citation type="submission" date="2017-06" db="EMBL/GenBank/DDBJ databases">
        <title>Comparative genomic analysis of Ambrosia Fusariam Clade fungi.</title>
        <authorList>
            <person name="Stajich J.E."/>
            <person name="Carrillo J."/>
            <person name="Kijimoto T."/>
            <person name="Eskalen A."/>
            <person name="O'Donnell K."/>
            <person name="Kasson M."/>
        </authorList>
    </citation>
    <scope>NUCLEOTIDE SEQUENCE [LARGE SCALE GENOMIC DNA]</scope>
    <source>
        <strain evidence="2">UCR3666</strain>
    </source>
</reference>
<organism evidence="2 3">
    <name type="scientific">Fusarium kuroshium</name>
    <dbReference type="NCBI Taxonomy" id="2010991"/>
    <lineage>
        <taxon>Eukaryota</taxon>
        <taxon>Fungi</taxon>
        <taxon>Dikarya</taxon>
        <taxon>Ascomycota</taxon>
        <taxon>Pezizomycotina</taxon>
        <taxon>Sordariomycetes</taxon>
        <taxon>Hypocreomycetidae</taxon>
        <taxon>Hypocreales</taxon>
        <taxon>Nectriaceae</taxon>
        <taxon>Fusarium</taxon>
        <taxon>Fusarium solani species complex</taxon>
    </lineage>
</organism>
<dbReference type="AlphaFoldDB" id="A0A3M2S891"/>
<sequence>MVGIKQYFLPPTDLIPNSPRPLLHYKNVLLRTTENPEHCSAAKVYGLFEKNGWKVEWLVRYGQTQLSHFHSKAHEVMAVLSGHATIRFGVADTSEDMHDNTYGSAREEGGIELKAEAGDIFLIPAGVTHKTYNTKPENELKLLTPGSGHGIDAEDPRKALENIKLSGFTMMGAYNGGEWDFIKGGGEYEKIWSIPKPKYDPVLGDSEEGLNRFWRGSNMALQVHL</sequence>
<gene>
    <name evidence="2" type="ORF">CDV36_006560</name>
</gene>
<evidence type="ECO:0000313" key="2">
    <source>
        <dbReference type="EMBL" id="RMJ13777.1"/>
    </source>
</evidence>
<dbReference type="Pfam" id="PF00190">
    <property type="entry name" value="Cupin_1"/>
    <property type="match status" value="1"/>
</dbReference>
<feature type="domain" description="Cupin type-1" evidence="1">
    <location>
        <begin position="68"/>
        <end position="137"/>
    </location>
</feature>
<protein>
    <recommendedName>
        <fullName evidence="1">Cupin type-1 domain-containing protein</fullName>
    </recommendedName>
</protein>
<dbReference type="Gene3D" id="2.60.120.10">
    <property type="entry name" value="Jelly Rolls"/>
    <property type="match status" value="1"/>
</dbReference>
<dbReference type="OrthoDB" id="2446447at2759"/>
<accession>A0A3M2S891</accession>
<evidence type="ECO:0000259" key="1">
    <source>
        <dbReference type="Pfam" id="PF00190"/>
    </source>
</evidence>
<keyword evidence="3" id="KW-1185">Reference proteome</keyword>
<dbReference type="InterPro" id="IPR047121">
    <property type="entry name" value="YjiB-like"/>
</dbReference>
<dbReference type="PANTHER" id="PTHR36448:SF3">
    <property type="entry name" value="CUPIN TYPE-2 DOMAIN-CONTAINING PROTEIN"/>
    <property type="match status" value="1"/>
</dbReference>
<dbReference type="InterPro" id="IPR011051">
    <property type="entry name" value="RmlC_Cupin_sf"/>
</dbReference>